<evidence type="ECO:0000256" key="2">
    <source>
        <dbReference type="ARBA" id="ARBA00023125"/>
    </source>
</evidence>
<feature type="DNA-binding region" description="Homeobox" evidence="5">
    <location>
        <begin position="141"/>
        <end position="200"/>
    </location>
</feature>
<evidence type="ECO:0000256" key="1">
    <source>
        <dbReference type="ARBA" id="ARBA00004123"/>
    </source>
</evidence>
<dbReference type="EMBL" id="CAJOBA010006621">
    <property type="protein sequence ID" value="CAF3777887.1"/>
    <property type="molecule type" value="Genomic_DNA"/>
</dbReference>
<comment type="subcellular location">
    <subcellularLocation>
        <location evidence="1 5 6">Nucleus</location>
    </subcellularLocation>
</comment>
<feature type="compositionally biased region" description="Polar residues" evidence="7">
    <location>
        <begin position="226"/>
        <end position="235"/>
    </location>
</feature>
<dbReference type="OrthoDB" id="6159439at2759"/>
<dbReference type="Proteomes" id="UP000681722">
    <property type="component" value="Unassembled WGS sequence"/>
</dbReference>
<dbReference type="GO" id="GO:0000981">
    <property type="term" value="F:DNA-binding transcription factor activity, RNA polymerase II-specific"/>
    <property type="evidence" value="ECO:0007669"/>
    <property type="project" value="InterPro"/>
</dbReference>
<evidence type="ECO:0000313" key="12">
    <source>
        <dbReference type="EMBL" id="CAF3777887.1"/>
    </source>
</evidence>
<dbReference type="PROSITE" id="PS00027">
    <property type="entry name" value="HOMEOBOX_1"/>
    <property type="match status" value="1"/>
</dbReference>
<keyword evidence="2 5" id="KW-0238">DNA-binding</keyword>
<evidence type="ECO:0000313" key="10">
    <source>
        <dbReference type="EMBL" id="CAF1008990.1"/>
    </source>
</evidence>
<dbReference type="SUPFAM" id="SSF46689">
    <property type="entry name" value="Homeodomain-like"/>
    <property type="match status" value="1"/>
</dbReference>
<organism evidence="9 13">
    <name type="scientific">Didymodactylos carnosus</name>
    <dbReference type="NCBI Taxonomy" id="1234261"/>
    <lineage>
        <taxon>Eukaryota</taxon>
        <taxon>Metazoa</taxon>
        <taxon>Spiralia</taxon>
        <taxon>Gnathifera</taxon>
        <taxon>Rotifera</taxon>
        <taxon>Eurotatoria</taxon>
        <taxon>Bdelloidea</taxon>
        <taxon>Philodinida</taxon>
        <taxon>Philodinidae</taxon>
        <taxon>Didymodactylos</taxon>
    </lineage>
</organism>
<dbReference type="PRINTS" id="PR00024">
    <property type="entry name" value="HOMEOBOX"/>
</dbReference>
<gene>
    <name evidence="9" type="ORF">GPM918_LOCUS1182</name>
    <name evidence="10" type="ORF">OVA965_LOCUS14945</name>
    <name evidence="11" type="ORF">SRO942_LOCUS1182</name>
    <name evidence="12" type="ORF">TMI583_LOCUS14949</name>
</gene>
<feature type="region of interest" description="Disordered" evidence="7">
    <location>
        <begin position="36"/>
        <end position="89"/>
    </location>
</feature>
<dbReference type="PANTHER" id="PTHR24333">
    <property type="entry name" value="HOMEO BOX HB9 LIKE A-RELATED"/>
    <property type="match status" value="1"/>
</dbReference>
<evidence type="ECO:0000313" key="9">
    <source>
        <dbReference type="EMBL" id="CAF0757263.1"/>
    </source>
</evidence>
<keyword evidence="4 5" id="KW-0539">Nucleus</keyword>
<evidence type="ECO:0000256" key="6">
    <source>
        <dbReference type="RuleBase" id="RU000682"/>
    </source>
</evidence>
<keyword evidence="3 5" id="KW-0371">Homeobox</keyword>
<dbReference type="Proteomes" id="UP000682733">
    <property type="component" value="Unassembled WGS sequence"/>
</dbReference>
<dbReference type="EMBL" id="CAJNOK010006613">
    <property type="protein sequence ID" value="CAF1008990.1"/>
    <property type="molecule type" value="Genomic_DNA"/>
</dbReference>
<feature type="compositionally biased region" description="Low complexity" evidence="7">
    <location>
        <begin position="47"/>
        <end position="66"/>
    </location>
</feature>
<dbReference type="PANTHER" id="PTHR24333:SF8">
    <property type="entry name" value="HOMEOBOX PROTEIN CEH-62"/>
    <property type="match status" value="1"/>
</dbReference>
<protein>
    <recommendedName>
        <fullName evidence="8">Homeobox domain-containing protein</fullName>
    </recommendedName>
</protein>
<evidence type="ECO:0000313" key="13">
    <source>
        <dbReference type="Proteomes" id="UP000663829"/>
    </source>
</evidence>
<dbReference type="EMBL" id="CAJOBC010000106">
    <property type="protein sequence ID" value="CAF3537724.1"/>
    <property type="molecule type" value="Genomic_DNA"/>
</dbReference>
<feature type="compositionally biased region" description="Polar residues" evidence="7">
    <location>
        <begin position="77"/>
        <end position="89"/>
    </location>
</feature>
<keyword evidence="13" id="KW-1185">Reference proteome</keyword>
<dbReference type="InterPro" id="IPR050848">
    <property type="entry name" value="Homeobox_TF"/>
</dbReference>
<feature type="compositionally biased region" description="Basic and acidic residues" evidence="7">
    <location>
        <begin position="212"/>
        <end position="221"/>
    </location>
</feature>
<dbReference type="EMBL" id="CAJNOQ010000106">
    <property type="protein sequence ID" value="CAF0757263.1"/>
    <property type="molecule type" value="Genomic_DNA"/>
</dbReference>
<dbReference type="PROSITE" id="PS50071">
    <property type="entry name" value="HOMEOBOX_2"/>
    <property type="match status" value="1"/>
</dbReference>
<dbReference type="FunFam" id="1.10.10.60:FF:000373">
    <property type="entry name" value="Blast:Brain-specific homeobox protein"/>
    <property type="match status" value="1"/>
</dbReference>
<dbReference type="InterPro" id="IPR020479">
    <property type="entry name" value="HD_metazoa"/>
</dbReference>
<dbReference type="SMART" id="SM00389">
    <property type="entry name" value="HOX"/>
    <property type="match status" value="1"/>
</dbReference>
<evidence type="ECO:0000256" key="7">
    <source>
        <dbReference type="SAM" id="MobiDB-lite"/>
    </source>
</evidence>
<dbReference type="Gene3D" id="1.10.10.60">
    <property type="entry name" value="Homeodomain-like"/>
    <property type="match status" value="1"/>
</dbReference>
<accession>A0A813PXU0</accession>
<comment type="caution">
    <text evidence="9">The sequence shown here is derived from an EMBL/GenBank/DDBJ whole genome shotgun (WGS) entry which is preliminary data.</text>
</comment>
<dbReference type="CDD" id="cd00086">
    <property type="entry name" value="homeodomain"/>
    <property type="match status" value="1"/>
</dbReference>
<evidence type="ECO:0000259" key="8">
    <source>
        <dbReference type="PROSITE" id="PS50071"/>
    </source>
</evidence>
<proteinExistence type="predicted"/>
<dbReference type="GO" id="GO:0005634">
    <property type="term" value="C:nucleus"/>
    <property type="evidence" value="ECO:0007669"/>
    <property type="project" value="UniProtKB-SubCell"/>
</dbReference>
<dbReference type="InterPro" id="IPR017970">
    <property type="entry name" value="Homeobox_CS"/>
</dbReference>
<evidence type="ECO:0000256" key="5">
    <source>
        <dbReference type="PROSITE-ProRule" id="PRU00108"/>
    </source>
</evidence>
<sequence length="235" mass="26297">MTKVFGAERGSHSLGTNSFLIEDILLKNAATVLSLPPLKSTPESQPSSITELLSRSSSLDTNSSRSPPNNIDRVSDEITSSRSAPQGSDLASTIFSPNFYSLPEQLSRYAAIKPELYPLFFHGLSCHAYLNSEHSLKHCRRRKARTVFSDHQFNGLEKRFETQKYLSTSERVELANVLNLSEAQVKTWFQNRRMKHKKQARRTALDLSSSTTKDKHSKGDVDVVSDQESSTSSCK</sequence>
<dbReference type="Proteomes" id="UP000663829">
    <property type="component" value="Unassembled WGS sequence"/>
</dbReference>
<dbReference type="InterPro" id="IPR009057">
    <property type="entry name" value="Homeodomain-like_sf"/>
</dbReference>
<dbReference type="Proteomes" id="UP000677228">
    <property type="component" value="Unassembled WGS sequence"/>
</dbReference>
<feature type="region of interest" description="Disordered" evidence="7">
    <location>
        <begin position="199"/>
        <end position="235"/>
    </location>
</feature>
<dbReference type="GO" id="GO:0003677">
    <property type="term" value="F:DNA binding"/>
    <property type="evidence" value="ECO:0007669"/>
    <property type="project" value="UniProtKB-UniRule"/>
</dbReference>
<dbReference type="AlphaFoldDB" id="A0A813PXU0"/>
<dbReference type="InterPro" id="IPR001356">
    <property type="entry name" value="HD"/>
</dbReference>
<reference evidence="9" key="1">
    <citation type="submission" date="2021-02" db="EMBL/GenBank/DDBJ databases">
        <authorList>
            <person name="Nowell W R."/>
        </authorList>
    </citation>
    <scope>NUCLEOTIDE SEQUENCE</scope>
</reference>
<evidence type="ECO:0000256" key="4">
    <source>
        <dbReference type="ARBA" id="ARBA00023242"/>
    </source>
</evidence>
<feature type="domain" description="Homeobox" evidence="8">
    <location>
        <begin position="139"/>
        <end position="199"/>
    </location>
</feature>
<name>A0A813PXU0_9BILA</name>
<dbReference type="Pfam" id="PF00046">
    <property type="entry name" value="Homeodomain"/>
    <property type="match status" value="1"/>
</dbReference>
<evidence type="ECO:0000256" key="3">
    <source>
        <dbReference type="ARBA" id="ARBA00023155"/>
    </source>
</evidence>
<evidence type="ECO:0000313" key="11">
    <source>
        <dbReference type="EMBL" id="CAF3537724.1"/>
    </source>
</evidence>